<name>A0ABM0UK91_CAMSA</name>
<dbReference type="Proteomes" id="UP000694864">
    <property type="component" value="Chromosome 11"/>
</dbReference>
<keyword evidence="1" id="KW-1185">Reference proteome</keyword>
<dbReference type="GeneID" id="104725406"/>
<accession>A0ABM0UK91</accession>
<sequence>MMLTSDIKLLKRAWRNEKAAPGILQYEGALVERAKEQNELVIEKFLFHNLKSEEAERRLPEQDKVFATRLFLHISKIQRQLLKESYLCAWGNDAADEVENYFQTPS</sequence>
<protein>
    <submittedName>
        <fullName evidence="2">Uncharacterized protein LOC104725406 isoform X1</fullName>
    </submittedName>
</protein>
<evidence type="ECO:0000313" key="1">
    <source>
        <dbReference type="Proteomes" id="UP000694864"/>
    </source>
</evidence>
<reference evidence="1" key="1">
    <citation type="journal article" date="2014" name="Nat. Commun.">
        <title>The emerging biofuel crop Camelina sativa retains a highly undifferentiated hexaploid genome structure.</title>
        <authorList>
            <person name="Kagale S."/>
            <person name="Koh C."/>
            <person name="Nixon J."/>
            <person name="Bollina V."/>
            <person name="Clarke W.E."/>
            <person name="Tuteja R."/>
            <person name="Spillane C."/>
            <person name="Robinson S.J."/>
            <person name="Links M.G."/>
            <person name="Clarke C."/>
            <person name="Higgins E.E."/>
            <person name="Huebert T."/>
            <person name="Sharpe A.G."/>
            <person name="Parkin I.A."/>
        </authorList>
    </citation>
    <scope>NUCLEOTIDE SEQUENCE [LARGE SCALE GENOMIC DNA]</scope>
    <source>
        <strain evidence="1">cv. DH55</strain>
    </source>
</reference>
<reference evidence="2" key="2">
    <citation type="submission" date="2025-08" db="UniProtKB">
        <authorList>
            <consortium name="RefSeq"/>
        </authorList>
    </citation>
    <scope>IDENTIFICATION</scope>
    <source>
        <tissue evidence="2">Leaf</tissue>
    </source>
</reference>
<organism evidence="1 2">
    <name type="scientific">Camelina sativa</name>
    <name type="common">False flax</name>
    <name type="synonym">Myagrum sativum</name>
    <dbReference type="NCBI Taxonomy" id="90675"/>
    <lineage>
        <taxon>Eukaryota</taxon>
        <taxon>Viridiplantae</taxon>
        <taxon>Streptophyta</taxon>
        <taxon>Embryophyta</taxon>
        <taxon>Tracheophyta</taxon>
        <taxon>Spermatophyta</taxon>
        <taxon>Magnoliopsida</taxon>
        <taxon>eudicotyledons</taxon>
        <taxon>Gunneridae</taxon>
        <taxon>Pentapetalae</taxon>
        <taxon>rosids</taxon>
        <taxon>malvids</taxon>
        <taxon>Brassicales</taxon>
        <taxon>Brassicaceae</taxon>
        <taxon>Camelineae</taxon>
        <taxon>Camelina</taxon>
    </lineage>
</organism>
<dbReference type="SUPFAM" id="SSF158573">
    <property type="entry name" value="GINS helical bundle-like"/>
    <property type="match status" value="1"/>
</dbReference>
<dbReference type="RefSeq" id="XP_010442372.1">
    <property type="nucleotide sequence ID" value="XM_010444070.2"/>
</dbReference>
<dbReference type="InterPro" id="IPR036224">
    <property type="entry name" value="GINS_bundle-like_dom_sf"/>
</dbReference>
<gene>
    <name evidence="2" type="primary">LOC104725406</name>
</gene>
<proteinExistence type="predicted"/>
<evidence type="ECO:0000313" key="2">
    <source>
        <dbReference type="RefSeq" id="XP_010442372.1"/>
    </source>
</evidence>
<dbReference type="Gene3D" id="1.20.58.1030">
    <property type="match status" value="1"/>
</dbReference>